<dbReference type="InterPro" id="IPR027417">
    <property type="entry name" value="P-loop_NTPase"/>
</dbReference>
<dbReference type="RefSeq" id="WP_344464944.1">
    <property type="nucleotide sequence ID" value="NZ_BAAANT010000014.1"/>
</dbReference>
<sequence length="219" mass="22364">MAELRWLDQVFAARRGEPVVAVLAGEPEVGKSALAVYWAHRAAPHYPGGLLFADLGGPSAPGAPAEVLGGFLRTLGEPAADVPAGGPARSARFAELSRTRRMLVVVDGVAESDDVRPLLPAGHGCAALVTSRSPLTRLVAQEAAAWLAVGPQAEQDALDLLAVAIGPGRVLAEPEMARCLVLLCGGSPPALLRAAARLAGQADRPIAGLVAQFAAAAAR</sequence>
<dbReference type="EMBL" id="BAAANT010000014">
    <property type="protein sequence ID" value="GAA2143443.1"/>
    <property type="molecule type" value="Genomic_DNA"/>
</dbReference>
<reference evidence="2" key="1">
    <citation type="journal article" date="2019" name="Int. J. Syst. Evol. Microbiol.">
        <title>The Global Catalogue of Microorganisms (GCM) 10K type strain sequencing project: providing services to taxonomists for standard genome sequencing and annotation.</title>
        <authorList>
            <consortium name="The Broad Institute Genomics Platform"/>
            <consortium name="The Broad Institute Genome Sequencing Center for Infectious Disease"/>
            <person name="Wu L."/>
            <person name="Ma J."/>
        </authorList>
    </citation>
    <scope>NUCLEOTIDE SEQUENCE [LARGE SCALE GENOMIC DNA]</scope>
    <source>
        <strain evidence="2">JCM 14560</strain>
    </source>
</reference>
<keyword evidence="2" id="KW-1185">Reference proteome</keyword>
<evidence type="ECO:0008006" key="3">
    <source>
        <dbReference type="Google" id="ProtNLM"/>
    </source>
</evidence>
<accession>A0ABP5L8R0</accession>
<protein>
    <recommendedName>
        <fullName evidence="3">NB-ARC domain-containing protein</fullName>
    </recommendedName>
</protein>
<dbReference type="Gene3D" id="3.40.50.300">
    <property type="entry name" value="P-loop containing nucleotide triphosphate hydrolases"/>
    <property type="match status" value="1"/>
</dbReference>
<evidence type="ECO:0000313" key="1">
    <source>
        <dbReference type="EMBL" id="GAA2143443.1"/>
    </source>
</evidence>
<proteinExistence type="predicted"/>
<dbReference type="SUPFAM" id="SSF52540">
    <property type="entry name" value="P-loop containing nucleoside triphosphate hydrolases"/>
    <property type="match status" value="1"/>
</dbReference>
<dbReference type="Proteomes" id="UP001422759">
    <property type="component" value="Unassembled WGS sequence"/>
</dbReference>
<gene>
    <name evidence="1" type="ORF">GCM10009760_29830</name>
</gene>
<comment type="caution">
    <text evidence="1">The sequence shown here is derived from an EMBL/GenBank/DDBJ whole genome shotgun (WGS) entry which is preliminary data.</text>
</comment>
<organism evidence="1 2">
    <name type="scientific">Kitasatospora kazusensis</name>
    <dbReference type="NCBI Taxonomy" id="407974"/>
    <lineage>
        <taxon>Bacteria</taxon>
        <taxon>Bacillati</taxon>
        <taxon>Actinomycetota</taxon>
        <taxon>Actinomycetes</taxon>
        <taxon>Kitasatosporales</taxon>
        <taxon>Streptomycetaceae</taxon>
        <taxon>Kitasatospora</taxon>
    </lineage>
</organism>
<name>A0ABP5L8R0_9ACTN</name>
<evidence type="ECO:0000313" key="2">
    <source>
        <dbReference type="Proteomes" id="UP001422759"/>
    </source>
</evidence>